<dbReference type="GO" id="GO:0005739">
    <property type="term" value="C:mitochondrion"/>
    <property type="evidence" value="ECO:0007669"/>
    <property type="project" value="TreeGrafter"/>
</dbReference>
<keyword evidence="1" id="KW-0880">Kelch repeat</keyword>
<evidence type="ECO:0008006" key="6">
    <source>
        <dbReference type="Google" id="ProtNLM"/>
    </source>
</evidence>
<feature type="compositionally biased region" description="Low complexity" evidence="3">
    <location>
        <begin position="1064"/>
        <end position="1077"/>
    </location>
</feature>
<dbReference type="InterPro" id="IPR015915">
    <property type="entry name" value="Kelch-typ_b-propeller"/>
</dbReference>
<feature type="compositionally biased region" description="Low complexity" evidence="3">
    <location>
        <begin position="628"/>
        <end position="647"/>
    </location>
</feature>
<feature type="compositionally biased region" description="Low complexity" evidence="3">
    <location>
        <begin position="694"/>
        <end position="704"/>
    </location>
</feature>
<feature type="region of interest" description="Disordered" evidence="3">
    <location>
        <begin position="1143"/>
        <end position="1173"/>
    </location>
</feature>
<accession>A0A5D3AJ76</accession>
<dbReference type="PANTHER" id="PTHR43503">
    <property type="entry name" value="MCG48959-RELATED"/>
    <property type="match status" value="1"/>
</dbReference>
<feature type="region of interest" description="Disordered" evidence="3">
    <location>
        <begin position="1011"/>
        <end position="1082"/>
    </location>
</feature>
<feature type="compositionally biased region" description="Polar residues" evidence="3">
    <location>
        <begin position="811"/>
        <end position="825"/>
    </location>
</feature>
<feature type="compositionally biased region" description="Low complexity" evidence="3">
    <location>
        <begin position="930"/>
        <end position="943"/>
    </location>
</feature>
<dbReference type="Gene3D" id="2.120.10.80">
    <property type="entry name" value="Kelch-type beta propeller"/>
    <property type="match status" value="1"/>
</dbReference>
<feature type="compositionally biased region" description="Pro residues" evidence="3">
    <location>
        <begin position="766"/>
        <end position="786"/>
    </location>
</feature>
<gene>
    <name evidence="4" type="ORF">B9479_007834</name>
</gene>
<organism evidence="4 5">
    <name type="scientific">Cryptococcus floricola</name>
    <dbReference type="NCBI Taxonomy" id="2591691"/>
    <lineage>
        <taxon>Eukaryota</taxon>
        <taxon>Fungi</taxon>
        <taxon>Dikarya</taxon>
        <taxon>Basidiomycota</taxon>
        <taxon>Agaricomycotina</taxon>
        <taxon>Tremellomycetes</taxon>
        <taxon>Tremellales</taxon>
        <taxon>Cryptococcaceae</taxon>
        <taxon>Cryptococcus</taxon>
    </lineage>
</organism>
<dbReference type="Gene3D" id="3.30.710.10">
    <property type="entry name" value="Potassium Channel Kv1.1, Chain A"/>
    <property type="match status" value="1"/>
</dbReference>
<feature type="compositionally biased region" description="Low complexity" evidence="3">
    <location>
        <begin position="734"/>
        <end position="752"/>
    </location>
</feature>
<dbReference type="GO" id="GO:0045454">
    <property type="term" value="P:cell redox homeostasis"/>
    <property type="evidence" value="ECO:0007669"/>
    <property type="project" value="TreeGrafter"/>
</dbReference>
<dbReference type="GO" id="GO:0005829">
    <property type="term" value="C:cytosol"/>
    <property type="evidence" value="ECO:0007669"/>
    <property type="project" value="TreeGrafter"/>
</dbReference>
<feature type="compositionally biased region" description="Polar residues" evidence="3">
    <location>
        <begin position="597"/>
        <end position="613"/>
    </location>
</feature>
<comment type="caution">
    <text evidence="4">The sequence shown here is derived from an EMBL/GenBank/DDBJ whole genome shotgun (WGS) entry which is preliminary data.</text>
</comment>
<dbReference type="Proteomes" id="UP000322245">
    <property type="component" value="Unassembled WGS sequence"/>
</dbReference>
<evidence type="ECO:0000256" key="1">
    <source>
        <dbReference type="ARBA" id="ARBA00022441"/>
    </source>
</evidence>
<proteinExistence type="predicted"/>
<feature type="compositionally biased region" description="Polar residues" evidence="3">
    <location>
        <begin position="944"/>
        <end position="975"/>
    </location>
</feature>
<keyword evidence="2" id="KW-0677">Repeat</keyword>
<keyword evidence="5" id="KW-1185">Reference proteome</keyword>
<dbReference type="CDD" id="cd06503">
    <property type="entry name" value="ATP-synt_Fo_b"/>
    <property type="match status" value="1"/>
</dbReference>
<name>A0A5D3AJ76_9TREE</name>
<feature type="compositionally biased region" description="Low complexity" evidence="3">
    <location>
        <begin position="871"/>
        <end position="883"/>
    </location>
</feature>
<dbReference type="InterPro" id="IPR011333">
    <property type="entry name" value="SKP1/BTB/POZ_sf"/>
</dbReference>
<feature type="compositionally biased region" description="Gly residues" evidence="3">
    <location>
        <begin position="618"/>
        <end position="627"/>
    </location>
</feature>
<feature type="region of interest" description="Disordered" evidence="3">
    <location>
        <begin position="1"/>
        <end position="37"/>
    </location>
</feature>
<feature type="compositionally biased region" description="Low complexity" evidence="3">
    <location>
        <begin position="714"/>
        <end position="725"/>
    </location>
</feature>
<feature type="compositionally biased region" description="Polar residues" evidence="3">
    <location>
        <begin position="1011"/>
        <end position="1035"/>
    </location>
</feature>
<feature type="compositionally biased region" description="Polar residues" evidence="3">
    <location>
        <begin position="679"/>
        <end position="693"/>
    </location>
</feature>
<feature type="compositionally biased region" description="Low complexity" evidence="3">
    <location>
        <begin position="981"/>
        <end position="991"/>
    </location>
</feature>
<evidence type="ECO:0000313" key="4">
    <source>
        <dbReference type="EMBL" id="TYJ51585.1"/>
    </source>
</evidence>
<evidence type="ECO:0000256" key="3">
    <source>
        <dbReference type="SAM" id="MobiDB-lite"/>
    </source>
</evidence>
<reference evidence="4 5" key="1">
    <citation type="submission" date="2017-05" db="EMBL/GenBank/DDBJ databases">
        <title>The Genome Sequence of Tsuchiyaea wingfieldii DSM 27421.</title>
        <authorList>
            <person name="Cuomo C."/>
            <person name="Passer A."/>
            <person name="Billmyre B."/>
            <person name="Heitman J."/>
        </authorList>
    </citation>
    <scope>NUCLEOTIDE SEQUENCE [LARGE SCALE GENOMIC DNA]</scope>
    <source>
        <strain evidence="4 5">DSM 27421</strain>
    </source>
</reference>
<dbReference type="SUPFAM" id="SSF117281">
    <property type="entry name" value="Kelch motif"/>
    <property type="match status" value="1"/>
</dbReference>
<dbReference type="AlphaFoldDB" id="A0A5D3AJ76"/>
<evidence type="ECO:0000256" key="2">
    <source>
        <dbReference type="ARBA" id="ARBA00022737"/>
    </source>
</evidence>
<dbReference type="EMBL" id="NIDF01000213">
    <property type="protein sequence ID" value="TYJ51585.1"/>
    <property type="molecule type" value="Genomic_DNA"/>
</dbReference>
<sequence length="1196" mass="126482">MDAGTAHAMSWTELTKGHVPPPLTGPSLTISPPPPPPPPTIFLFGGKSVLTRRLTANMWAMDIPSRTWTQLDPGPGPAPRYFHSMDVYHDKLVCFGGMSDAEPDMAVHNDVWVFDCPARRWLAQPSPSGGIGLGIDMAAQDPGLVPSPRYAHLSAISRGQLVVSGGQHSDNSWIYEINVYDLQSRVWVSKTEQPQAGGMFSKGAYRSVAASSSKRVIMPAPESKPGSQSYSVDEEGEGGDVWCYSNYDFAKVRRELDIISPSSSSQPTAKHNPPPNHAILDRSALMRGSSQPPGLRFPTGGIVGNHFILCGLYLASVSGKFSIWALNMETMAWRHIEPAALAGGSWNRAVVWAERGKVLVFGNAQLDLAHDYSRRAVNLDHMAVISLEAFGIYQPPSLVVPPKVQQTGLSMMDEKLASDFEVICDDGRRVKCARKVLSERWPWFNEQEKTLGRETQNVITEAPAVDINDTLLGSFTPARLSPSTLTLSEPFPVCVALVQYFYTLSLSTPLQNRAPILSALLFMGKQYGLERLVRLVVHALHERLEGGGGGGGGGGTAVGIYEIATLAGERDLQVRALNIVHSGKGGSSSSRGHRSQPDASTGVENGTSPSNEFRPQGGAVGNGGGATAGNTQSGSGSFANANAGGEAPMRRARADSDTIPLDPTTPLAESDVPEEDQRQVSALLSSMSLRGKSNGNVNGNGAPAPTAPLPRLPSSPASAAGLRPSIAMRRGSDRSLASASASASAQSPLDSPVLPPLLPPRSAMRVPPPPIAPPPAGRLPPVPNLPKTPDLANSSSDYRDYRHSGGIFRASSPTNSDATNLPATPSESLRESWILPQHRDWSVSTGSGLGAFAFGAMAGAGGGGGGGGGMMDSRSSSGSGLTGLLPVLPEDDPMPSHGNGNGNGRFDLFPGKKQTTTEHSLLPPASLHHSQSQGQGQTQRSQSPNVSPISHNLFSFESSSPLPTRAQSVQQSVHNSPIPPTASRAASYSSSTFSPTYQQTLKNNRHLSIATQSSGTSGLSNMSGMSNPLSPTGTDWSEDSIGGLVRSYTGTGRGKSGMGREFDSSSISSGSTGTSSKKAAKEEAKLIREAEKRQKKAEAQAHFEQLRAEQARKMALSKAEAQRRNDIAVANSNAQLDKKVMEKAAMEREREQEKADAKSVKSAAGGSGKKSKWGKLATGFKDAVLFPEGGSQSTMF</sequence>
<protein>
    <recommendedName>
        <fullName evidence="6">BTB domain-containing protein</fullName>
    </recommendedName>
</protein>
<feature type="region of interest" description="Disordered" evidence="3">
    <location>
        <begin position="863"/>
        <end position="991"/>
    </location>
</feature>
<feature type="region of interest" description="Disordered" evidence="3">
    <location>
        <begin position="582"/>
        <end position="825"/>
    </location>
</feature>
<evidence type="ECO:0000313" key="5">
    <source>
        <dbReference type="Proteomes" id="UP000322245"/>
    </source>
</evidence>
<dbReference type="Pfam" id="PF24681">
    <property type="entry name" value="Kelch_KLHDC2_KLHL20_DRC7"/>
    <property type="match status" value="1"/>
</dbReference>
<dbReference type="PANTHER" id="PTHR43503:SF2">
    <property type="entry name" value="NEGATIVE REGULATOR OF SPORULATION MDS3-RELATED"/>
    <property type="match status" value="1"/>
</dbReference>
<feature type="compositionally biased region" description="Basic and acidic residues" evidence="3">
    <location>
        <begin position="1143"/>
        <end position="1159"/>
    </location>
</feature>